<organism evidence="1">
    <name type="scientific">Parabacteroides goldsteinii</name>
    <dbReference type="NCBI Taxonomy" id="328812"/>
    <lineage>
        <taxon>Bacteria</taxon>
        <taxon>Pseudomonadati</taxon>
        <taxon>Bacteroidota</taxon>
        <taxon>Bacteroidia</taxon>
        <taxon>Bacteroidales</taxon>
        <taxon>Tannerellaceae</taxon>
        <taxon>Parabacteroides</taxon>
    </lineage>
</organism>
<sequence length="159" mass="18836">MRAIVYLILILSTTAVLSGCIKKSGYYDAGQKKRIEQLTNKKWERDYRSTYYGYDVHEIWRFGDNGKGSWRTITTYTDGGIRDTTTYFSWAFTTPQFNVIYMDYPRYWLIDKIDANKLCIYLTYEDPVSVSGQERIYQEYTFKPKEEKEKRGVSQSNPK</sequence>
<gene>
    <name evidence="1" type="ORF">GKE01_22835</name>
</gene>
<evidence type="ECO:0000313" key="1">
    <source>
        <dbReference type="EMBL" id="MRY14272.1"/>
    </source>
</evidence>
<accession>A0A6G1ZKD9</accession>
<protein>
    <submittedName>
        <fullName evidence="1">4-hydroxy-3-methylbut-2-enyl diphosphate reductase</fullName>
    </submittedName>
</protein>
<dbReference type="AlphaFoldDB" id="A0A6G1ZKD9"/>
<dbReference type="PROSITE" id="PS51257">
    <property type="entry name" value="PROKAR_LIPOPROTEIN"/>
    <property type="match status" value="1"/>
</dbReference>
<proteinExistence type="predicted"/>
<comment type="caution">
    <text evidence="1">The sequence shown here is derived from an EMBL/GenBank/DDBJ whole genome shotgun (WGS) entry which is preliminary data.</text>
</comment>
<name>A0A6G1ZKD9_9BACT</name>
<dbReference type="EMBL" id="WKLP01000047">
    <property type="protein sequence ID" value="MRY14272.1"/>
    <property type="molecule type" value="Genomic_DNA"/>
</dbReference>
<dbReference type="RefSeq" id="WP_154278387.1">
    <property type="nucleotide sequence ID" value="NZ_WKLJ01000058.1"/>
</dbReference>
<reference evidence="1" key="1">
    <citation type="journal article" date="2019" name="Nat. Med.">
        <title>A library of human gut bacterial isolates paired with longitudinal multiomics data enables mechanistic microbiome research.</title>
        <authorList>
            <person name="Poyet M."/>
            <person name="Groussin M."/>
            <person name="Gibbons S.M."/>
            <person name="Avila-Pacheco J."/>
            <person name="Jiang X."/>
            <person name="Kearney S.M."/>
            <person name="Perrotta A.R."/>
            <person name="Berdy B."/>
            <person name="Zhao S."/>
            <person name="Lieberman T.D."/>
            <person name="Swanson P.K."/>
            <person name="Smith M."/>
            <person name="Roesemann S."/>
            <person name="Alexander J.E."/>
            <person name="Rich S.A."/>
            <person name="Livny J."/>
            <person name="Vlamakis H."/>
            <person name="Clish C."/>
            <person name="Bullock K."/>
            <person name="Deik A."/>
            <person name="Scott J."/>
            <person name="Pierce K.A."/>
            <person name="Xavier R.J."/>
            <person name="Alm E.J."/>
        </authorList>
    </citation>
    <scope>NUCLEOTIDE SEQUENCE</scope>
    <source>
        <strain evidence="1">BIOML-A4</strain>
    </source>
</reference>